<sequence length="93" mass="10656">MENQDLPQTTTSDSLRGTAIQATQIINSDKIGPTKRNTKRNMSRASRKDHYLMLKQLPKFPLQETTGIETVDNFYHGTQFATNNKNSEDVQWI</sequence>
<dbReference type="EMBL" id="JEMT01012241">
    <property type="protein sequence ID" value="EXX76414.1"/>
    <property type="molecule type" value="Genomic_DNA"/>
</dbReference>
<organism evidence="1 2">
    <name type="scientific">Rhizophagus irregularis (strain DAOM 197198w)</name>
    <name type="common">Glomus intraradices</name>
    <dbReference type="NCBI Taxonomy" id="1432141"/>
    <lineage>
        <taxon>Eukaryota</taxon>
        <taxon>Fungi</taxon>
        <taxon>Fungi incertae sedis</taxon>
        <taxon>Mucoromycota</taxon>
        <taxon>Glomeromycotina</taxon>
        <taxon>Glomeromycetes</taxon>
        <taxon>Glomerales</taxon>
        <taxon>Glomeraceae</taxon>
        <taxon>Rhizophagus</taxon>
    </lineage>
</organism>
<dbReference type="Proteomes" id="UP000022910">
    <property type="component" value="Unassembled WGS sequence"/>
</dbReference>
<proteinExistence type="predicted"/>
<comment type="caution">
    <text evidence="1">The sequence shown here is derived from an EMBL/GenBank/DDBJ whole genome shotgun (WGS) entry which is preliminary data.</text>
</comment>
<reference evidence="1 2" key="1">
    <citation type="submission" date="2014-02" db="EMBL/GenBank/DDBJ databases">
        <title>Single nucleus genome sequencing reveals high similarity among nuclei of an endomycorrhizal fungus.</title>
        <authorList>
            <person name="Lin K."/>
            <person name="Geurts R."/>
            <person name="Zhang Z."/>
            <person name="Limpens E."/>
            <person name="Saunders D.G."/>
            <person name="Mu D."/>
            <person name="Pang E."/>
            <person name="Cao H."/>
            <person name="Cha H."/>
            <person name="Lin T."/>
            <person name="Zhou Q."/>
            <person name="Shang Y."/>
            <person name="Li Y."/>
            <person name="Ivanov S."/>
            <person name="Sharma T."/>
            <person name="Velzen R.V."/>
            <person name="Ruijter N.D."/>
            <person name="Aanen D.K."/>
            <person name="Win J."/>
            <person name="Kamoun S."/>
            <person name="Bisseling T."/>
            <person name="Huang S."/>
        </authorList>
    </citation>
    <scope>NUCLEOTIDE SEQUENCE [LARGE SCALE GENOMIC DNA]</scope>
    <source>
        <strain evidence="2">DAOM197198w</strain>
    </source>
</reference>
<evidence type="ECO:0000313" key="2">
    <source>
        <dbReference type="Proteomes" id="UP000022910"/>
    </source>
</evidence>
<name>A0A015L9N8_RHIIW</name>
<protein>
    <submittedName>
        <fullName evidence="1">Uncharacterized protein</fullName>
    </submittedName>
</protein>
<gene>
    <name evidence="1" type="ORF">RirG_033330</name>
</gene>
<evidence type="ECO:0000313" key="1">
    <source>
        <dbReference type="EMBL" id="EXX76414.1"/>
    </source>
</evidence>
<keyword evidence="2" id="KW-1185">Reference proteome</keyword>
<dbReference type="OrthoDB" id="2322261at2759"/>
<accession>A0A015L9N8</accession>
<dbReference type="AlphaFoldDB" id="A0A015L9N8"/>
<dbReference type="HOGENOM" id="CLU_2475087_0_0_1"/>